<dbReference type="OrthoDB" id="1906921at2759"/>
<gene>
    <name evidence="1" type="ORF">GDO86_005058</name>
</gene>
<keyword evidence="2" id="KW-1185">Reference proteome</keyword>
<name>A0A8T2J501_9PIPI</name>
<evidence type="ECO:0000313" key="2">
    <source>
        <dbReference type="Proteomes" id="UP000812440"/>
    </source>
</evidence>
<comment type="caution">
    <text evidence="1">The sequence shown here is derived from an EMBL/GenBank/DDBJ whole genome shotgun (WGS) entry which is preliminary data.</text>
</comment>
<sequence>MTPTSSAPGNSLPPLCLSPPCGLSSPRDCDEITAGGMETNTVTRELDRSLQQMISAIVDERNRINIRQEISGLEIPWTPCERTDFLTIIVELLAVILTDGPAVHLLVGYQIKPRNHDGITLKPRHK</sequence>
<dbReference type="Proteomes" id="UP000812440">
    <property type="component" value="Chromosome 3"/>
</dbReference>
<reference evidence="1" key="1">
    <citation type="thesis" date="2020" institute="ProQuest LLC" country="789 East Eisenhower Parkway, Ann Arbor, MI, USA">
        <title>Comparative Genomics and Chromosome Evolution.</title>
        <authorList>
            <person name="Mudd A.B."/>
        </authorList>
    </citation>
    <scope>NUCLEOTIDE SEQUENCE</scope>
    <source>
        <strain evidence="1">Female2</strain>
        <tissue evidence="1">Blood</tissue>
    </source>
</reference>
<evidence type="ECO:0000313" key="1">
    <source>
        <dbReference type="EMBL" id="KAG8438717.1"/>
    </source>
</evidence>
<dbReference type="EMBL" id="JAACNH010000006">
    <property type="protein sequence ID" value="KAG8438717.1"/>
    <property type="molecule type" value="Genomic_DNA"/>
</dbReference>
<accession>A0A8T2J501</accession>
<proteinExistence type="predicted"/>
<dbReference type="AlphaFoldDB" id="A0A8T2J501"/>
<organism evidence="1 2">
    <name type="scientific">Hymenochirus boettgeri</name>
    <name type="common">Congo dwarf clawed frog</name>
    <dbReference type="NCBI Taxonomy" id="247094"/>
    <lineage>
        <taxon>Eukaryota</taxon>
        <taxon>Metazoa</taxon>
        <taxon>Chordata</taxon>
        <taxon>Craniata</taxon>
        <taxon>Vertebrata</taxon>
        <taxon>Euteleostomi</taxon>
        <taxon>Amphibia</taxon>
        <taxon>Batrachia</taxon>
        <taxon>Anura</taxon>
        <taxon>Pipoidea</taxon>
        <taxon>Pipidae</taxon>
        <taxon>Pipinae</taxon>
        <taxon>Hymenochirus</taxon>
    </lineage>
</organism>
<protein>
    <submittedName>
        <fullName evidence="1">Uncharacterized protein</fullName>
    </submittedName>
</protein>